<dbReference type="EMBL" id="KJ410765">
    <property type="protein sequence ID" value="AKG47368.1"/>
    <property type="molecule type" value="Genomic_DNA"/>
</dbReference>
<evidence type="ECO:0000313" key="1">
    <source>
        <dbReference type="EMBL" id="AKG47368.1"/>
    </source>
</evidence>
<reference evidence="1" key="2">
    <citation type="submission" date="2014-02" db="EMBL/GenBank/DDBJ databases">
        <title>Plasmid-mediated 2-methylpyridine and pyridine degradation in Arthrobacter sp. 68b.</title>
        <authorList>
            <person name="Stanislauskiene R."/>
            <person name="Rutkiene R."/>
            <person name="Gasparaviciute R."/>
            <person name="Meskiene R."/>
            <person name="Bachamatova I."/>
            <person name="Marcinkeviciene L."/>
            <person name="Meskys R."/>
        </authorList>
    </citation>
    <scope>NUCLEOTIDE SEQUENCE</scope>
    <source>
        <strain evidence="1">68b</strain>
        <plasmid evidence="1">p2MP</plasmid>
    </source>
</reference>
<protein>
    <submittedName>
        <fullName evidence="1">Uncharacterized protein</fullName>
    </submittedName>
</protein>
<name>A0A0F7CQV0_9MICC</name>
<sequence length="98" mass="10842">MGLRSFFTRRRTPAAAESSAVVVATEREPLTPAQLADLEVAWAELRQAVKESGVTSFRACTRDGSRWQDDLDSVRAMADTIRRTQKYTAEGLQDGPGR</sequence>
<geneLocation type="plasmid" evidence="1">
    <name>p2MP</name>
</geneLocation>
<accession>A0A0F7CQV0</accession>
<proteinExistence type="predicted"/>
<organism evidence="1">
    <name type="scientific">Arthrobacter sp. 68b</name>
    <dbReference type="NCBI Taxonomy" id="311808"/>
    <lineage>
        <taxon>Bacteria</taxon>
        <taxon>Bacillati</taxon>
        <taxon>Actinomycetota</taxon>
        <taxon>Actinomycetes</taxon>
        <taxon>Micrococcales</taxon>
        <taxon>Micrococcaceae</taxon>
        <taxon>Arthrobacter</taxon>
    </lineage>
</organism>
<dbReference type="AlphaFoldDB" id="A0A0F7CQV0"/>
<reference evidence="1" key="1">
    <citation type="journal article" date="2011" name="Biologija">
        <title>Analysis of phthalate degradation operon from Arthrobacter sp. 68b.</title>
        <authorList>
            <person name="Stanislauskiene R."/>
            <person name="Rudenkov M."/>
            <person name="Karvelis L."/>
            <person name="Gasparaviciute R."/>
            <person name="Meskiene R."/>
            <person name="Casaite V."/>
            <person name="Meskys R."/>
        </authorList>
    </citation>
    <scope>NUCLEOTIDE SEQUENCE</scope>
    <source>
        <strain evidence="1">68b</strain>
        <plasmid evidence="1">p2MP</plasmid>
    </source>
</reference>
<keyword evidence="1" id="KW-0614">Plasmid</keyword>